<dbReference type="InterPro" id="IPR008271">
    <property type="entry name" value="Ser/Thr_kinase_AS"/>
</dbReference>
<feature type="compositionally biased region" description="Low complexity" evidence="5">
    <location>
        <begin position="1070"/>
        <end position="1085"/>
    </location>
</feature>
<keyword evidence="8" id="KW-1185">Reference proteome</keyword>
<keyword evidence="1 7" id="KW-0808">Transferase</keyword>
<dbReference type="Gene3D" id="1.10.510.10">
    <property type="entry name" value="Transferase(Phosphotransferase) domain 1"/>
    <property type="match status" value="1"/>
</dbReference>
<feature type="region of interest" description="Disordered" evidence="5">
    <location>
        <begin position="286"/>
        <end position="359"/>
    </location>
</feature>
<evidence type="ECO:0000256" key="5">
    <source>
        <dbReference type="SAM" id="MobiDB-lite"/>
    </source>
</evidence>
<keyword evidence="2" id="KW-0547">Nucleotide-binding</keyword>
<dbReference type="GO" id="GO:0004674">
    <property type="term" value="F:protein serine/threonine kinase activity"/>
    <property type="evidence" value="ECO:0007669"/>
    <property type="project" value="UniProtKB-EC"/>
</dbReference>
<keyword evidence="4" id="KW-0067">ATP-binding</keyword>
<organism evidence="7 8">
    <name type="scientific">Alienimonas chondri</name>
    <dbReference type="NCBI Taxonomy" id="2681879"/>
    <lineage>
        <taxon>Bacteria</taxon>
        <taxon>Pseudomonadati</taxon>
        <taxon>Planctomycetota</taxon>
        <taxon>Planctomycetia</taxon>
        <taxon>Planctomycetales</taxon>
        <taxon>Planctomycetaceae</taxon>
        <taxon>Alienimonas</taxon>
    </lineage>
</organism>
<dbReference type="Proteomes" id="UP000609651">
    <property type="component" value="Unassembled WGS sequence"/>
</dbReference>
<dbReference type="PANTHER" id="PTHR43289">
    <property type="entry name" value="MITOGEN-ACTIVATED PROTEIN KINASE KINASE KINASE 20-RELATED"/>
    <property type="match status" value="1"/>
</dbReference>
<feature type="compositionally biased region" description="Basic residues" evidence="5">
    <location>
        <begin position="307"/>
        <end position="326"/>
    </location>
</feature>
<evidence type="ECO:0000256" key="4">
    <source>
        <dbReference type="ARBA" id="ARBA00022840"/>
    </source>
</evidence>
<accession>A0ABX1VI03</accession>
<protein>
    <submittedName>
        <fullName evidence="7">Serine/threonine-protein kinase PknD</fullName>
        <ecNumber evidence="7">2.7.11.1</ecNumber>
    </submittedName>
</protein>
<evidence type="ECO:0000256" key="3">
    <source>
        <dbReference type="ARBA" id="ARBA00022777"/>
    </source>
</evidence>
<dbReference type="EC" id="2.7.11.1" evidence="7"/>
<dbReference type="SUPFAM" id="SSF56112">
    <property type="entry name" value="Protein kinase-like (PK-like)"/>
    <property type="match status" value="1"/>
</dbReference>
<dbReference type="RefSeq" id="WP_171189655.1">
    <property type="nucleotide sequence ID" value="NZ_WTPX01000196.1"/>
</dbReference>
<dbReference type="CDD" id="cd14014">
    <property type="entry name" value="STKc_PknB_like"/>
    <property type="match status" value="1"/>
</dbReference>
<feature type="region of interest" description="Disordered" evidence="5">
    <location>
        <begin position="1070"/>
        <end position="1119"/>
    </location>
</feature>
<sequence length="1119" mass="115335">MGVVYLAEDTELGRTVALKVLPKREDMAPNLIARFRSEARAAARLHHPGIVTVFDSGETDKALYIALEYVDGNDVDRLLKTRERLPPRRATDLVRQIGEALVHLHEKGIVHRDIKPSNIMVRRDGSAVLADLGLAIAIESSEGGITRAGYTVGTVDYMAPEQAKNSRDADVRSDLYSLACSWFHMLTGRIPFEGESLTAKLAAHDRHPVPDPRSIHDDIPDSYTAVLQRAMAKKPEDRYATPQEFLDDLELAHKRRGHVSSDLLKDLAAGDSDDDFVLGPDDAEAAKAVGTAESETAETDDVGEPVRRRRKKRRPGKPGVSPRRRPAAGEVPAGLGDAADDSDDSNPRRRKPAGAAKDYNKGVDPLLIRNLLIGGVALALLIGGGMLVAHYSGAFGGVRIRGPGDDRDLAAALARLPAKGGTITLRGLGPFTLPRFDLPQGANVFIRAEGERAPIVNAAAMSTEFDAWLRIRGGSLTLDGLHVVMPEREASEASPALLDAAAATVAIRGGSVTALGDAPAIVARASGSGKTAAHVLLDGAVVRGNALTGVSLAGGPSDLFADGCLLACGDAPAVAFPPHSEAVLPNRRGVPPAAEPTPAPRGGGRINFISYRTPTAPSAAVLQTPAPPARSARLVNCTGVFRRSVVTVVPGTTGPLAVTLAECAFGASPGDEGASLLSPSGAAVEWTIRDGVLAGLAMPEGEGLEANGRSTGWKGEPIANFAALDPNAFSAAGLNLELGAASATWKLPAPATAARASAARRLPTDPPSWESLYPDGKTVEAEGTRAANVLRENHPDGTTVVVSGVGRMRLEPVSVSGRALRIIGRTDDSGDAPILAAATGAGGTPTLESVGGRLELVNLTLEVREDRTGAGPLVSADGPESLIVIRRCELRAGSGDAPAVRVRRGAARLSGVLLVGEGEAGLMELDHGAATLSHCGFVTPGPAFRFGPDGTGVVGLTRCAIAAGGPVFDASEGDAVDGTTDAAAITDRCLFLPPPPGGPGRVSLSAGGAIVWGAANAFATAYAPPAKLGDGPPGPVGGEFDLRTGPSAVVLERPRVPDWKTVTPADLAPAAGSAAATDGLGAGDAVGPSPDLSPEGGASDSTKDRDSRLPRRSTPGPDF</sequence>
<name>A0ABX1VI03_9PLAN</name>
<keyword evidence="3 7" id="KW-0418">Kinase</keyword>
<comment type="caution">
    <text evidence="7">The sequence shown here is derived from an EMBL/GenBank/DDBJ whole genome shotgun (WGS) entry which is preliminary data.</text>
</comment>
<evidence type="ECO:0000256" key="2">
    <source>
        <dbReference type="ARBA" id="ARBA00022741"/>
    </source>
</evidence>
<dbReference type="Pfam" id="PF00069">
    <property type="entry name" value="Pkinase"/>
    <property type="match status" value="1"/>
</dbReference>
<dbReference type="InterPro" id="IPR011009">
    <property type="entry name" value="Kinase-like_dom_sf"/>
</dbReference>
<dbReference type="EMBL" id="WTPX01000196">
    <property type="protein sequence ID" value="NNJ27749.1"/>
    <property type="molecule type" value="Genomic_DNA"/>
</dbReference>
<dbReference type="InterPro" id="IPR000719">
    <property type="entry name" value="Prot_kinase_dom"/>
</dbReference>
<evidence type="ECO:0000313" key="7">
    <source>
        <dbReference type="EMBL" id="NNJ27749.1"/>
    </source>
</evidence>
<evidence type="ECO:0000256" key="1">
    <source>
        <dbReference type="ARBA" id="ARBA00022679"/>
    </source>
</evidence>
<proteinExistence type="predicted"/>
<feature type="domain" description="Protein kinase" evidence="6">
    <location>
        <begin position="1"/>
        <end position="251"/>
    </location>
</feature>
<gene>
    <name evidence="7" type="primary">pknD_24</name>
    <name evidence="7" type="ORF">LzC2_38570</name>
</gene>
<dbReference type="PROSITE" id="PS00108">
    <property type="entry name" value="PROTEIN_KINASE_ST"/>
    <property type="match status" value="1"/>
</dbReference>
<evidence type="ECO:0000259" key="6">
    <source>
        <dbReference type="PROSITE" id="PS50011"/>
    </source>
</evidence>
<evidence type="ECO:0000313" key="8">
    <source>
        <dbReference type="Proteomes" id="UP000609651"/>
    </source>
</evidence>
<dbReference type="PANTHER" id="PTHR43289:SF6">
    <property type="entry name" value="SERINE_THREONINE-PROTEIN KINASE NEKL-3"/>
    <property type="match status" value="1"/>
</dbReference>
<dbReference type="PROSITE" id="PS50011">
    <property type="entry name" value="PROTEIN_KINASE_DOM"/>
    <property type="match status" value="1"/>
</dbReference>
<reference evidence="7 8" key="1">
    <citation type="journal article" date="2020" name="Syst. Appl. Microbiol.">
        <title>Alienimonas chondri sp. nov., a novel planctomycete isolated from the biofilm of the red alga Chondrus crispus.</title>
        <authorList>
            <person name="Vitorino I."/>
            <person name="Albuquerque L."/>
            <person name="Wiegand S."/>
            <person name="Kallscheuer N."/>
            <person name="da Costa M.S."/>
            <person name="Lobo-da-Cunha A."/>
            <person name="Jogler C."/>
            <person name="Lage O.M."/>
        </authorList>
    </citation>
    <scope>NUCLEOTIDE SEQUENCE [LARGE SCALE GENOMIC DNA]</scope>
    <source>
        <strain evidence="7 8">LzC2</strain>
    </source>
</reference>
<dbReference type="SMART" id="SM00220">
    <property type="entry name" value="S_TKc"/>
    <property type="match status" value="1"/>
</dbReference>
<dbReference type="Gene3D" id="3.30.200.20">
    <property type="entry name" value="Phosphorylase Kinase, domain 1"/>
    <property type="match status" value="1"/>
</dbReference>